<dbReference type="Gene3D" id="1.25.40.10">
    <property type="entry name" value="Tetratricopeptide repeat domain"/>
    <property type="match status" value="1"/>
</dbReference>
<evidence type="ECO:0000256" key="2">
    <source>
        <dbReference type="SAM" id="MobiDB-lite"/>
    </source>
</evidence>
<sequence>MGKKGKKSKKAQEGKQKKLTPKDIGKRLDALVKKLEEELKGADLFAPLPPMEDCAICCIRMPRRNDRSFYQACCGKIICAGCYKENEEFVEKQNEQKKKPTILTCPFCRAPAPFSEEYVRRLEARASQNDPNALHCLASVYLNGDGVPKDELRGLDFYIRAIEHGSAAACNRIAYHYHTALMLPVNKNRCDIFQRVGALRGCIIARHCIGVDEYNSGNHEVGIRHWKVAAEAGCQISLDALKKIFNADGKRPGKMFISKDYMDRVYRACHEAQEEVKSEEREKHRIDVDDEFKC</sequence>
<proteinExistence type="predicted"/>
<organism evidence="3">
    <name type="scientific">Minutocellus polymorphus</name>
    <dbReference type="NCBI Taxonomy" id="265543"/>
    <lineage>
        <taxon>Eukaryota</taxon>
        <taxon>Sar</taxon>
        <taxon>Stramenopiles</taxon>
        <taxon>Ochrophyta</taxon>
        <taxon>Bacillariophyta</taxon>
        <taxon>Mediophyceae</taxon>
        <taxon>Cymatosirophycidae</taxon>
        <taxon>Cymatosirales</taxon>
        <taxon>Cymatosiraceae</taxon>
        <taxon>Minutocellus</taxon>
    </lineage>
</organism>
<accession>A0A7S0AVC8</accession>
<feature type="region of interest" description="Disordered" evidence="2">
    <location>
        <begin position="1"/>
        <end position="22"/>
    </location>
</feature>
<evidence type="ECO:0000256" key="1">
    <source>
        <dbReference type="SAM" id="Coils"/>
    </source>
</evidence>
<dbReference type="Pfam" id="PF08238">
    <property type="entry name" value="Sel1"/>
    <property type="match status" value="2"/>
</dbReference>
<dbReference type="InterPro" id="IPR006597">
    <property type="entry name" value="Sel1-like"/>
</dbReference>
<name>A0A7S0AVC8_9STRA</name>
<dbReference type="SUPFAM" id="SSF81901">
    <property type="entry name" value="HCP-like"/>
    <property type="match status" value="1"/>
</dbReference>
<dbReference type="InterPro" id="IPR011990">
    <property type="entry name" value="TPR-like_helical_dom_sf"/>
</dbReference>
<dbReference type="AlphaFoldDB" id="A0A7S0AVC8"/>
<reference evidence="3" key="1">
    <citation type="submission" date="2021-01" db="EMBL/GenBank/DDBJ databases">
        <authorList>
            <person name="Corre E."/>
            <person name="Pelletier E."/>
            <person name="Niang G."/>
            <person name="Scheremetjew M."/>
            <person name="Finn R."/>
            <person name="Kale V."/>
            <person name="Holt S."/>
            <person name="Cochrane G."/>
            <person name="Meng A."/>
            <person name="Brown T."/>
            <person name="Cohen L."/>
        </authorList>
    </citation>
    <scope>NUCLEOTIDE SEQUENCE</scope>
    <source>
        <strain evidence="3">CCMP3303</strain>
    </source>
</reference>
<dbReference type="SMART" id="SM00671">
    <property type="entry name" value="SEL1"/>
    <property type="match status" value="1"/>
</dbReference>
<keyword evidence="1" id="KW-0175">Coiled coil</keyword>
<evidence type="ECO:0008006" key="4">
    <source>
        <dbReference type="Google" id="ProtNLM"/>
    </source>
</evidence>
<evidence type="ECO:0000313" key="3">
    <source>
        <dbReference type="EMBL" id="CAD8375363.1"/>
    </source>
</evidence>
<protein>
    <recommendedName>
        <fullName evidence="4">RING-type domain-containing protein</fullName>
    </recommendedName>
</protein>
<feature type="coiled-coil region" evidence="1">
    <location>
        <begin position="262"/>
        <end position="289"/>
    </location>
</feature>
<gene>
    <name evidence="3" type="ORF">MPOL1434_LOCUS8451</name>
</gene>
<feature type="compositionally biased region" description="Basic and acidic residues" evidence="2">
    <location>
        <begin position="10"/>
        <end position="22"/>
    </location>
</feature>
<dbReference type="EMBL" id="HBEJ01014395">
    <property type="protein sequence ID" value="CAD8375363.1"/>
    <property type="molecule type" value="Transcribed_RNA"/>
</dbReference>